<dbReference type="InterPro" id="IPR018060">
    <property type="entry name" value="HTH_AraC"/>
</dbReference>
<evidence type="ECO:0000256" key="2">
    <source>
        <dbReference type="ARBA" id="ARBA00023163"/>
    </source>
</evidence>
<dbReference type="Proteomes" id="UP000197334">
    <property type="component" value="Unassembled WGS sequence"/>
</dbReference>
<accession>A0A246RXV9</accession>
<dbReference type="PANTHER" id="PTHR43436">
    <property type="entry name" value="ARAC-FAMILY TRANSCRIPTIONAL REGULATOR"/>
    <property type="match status" value="1"/>
</dbReference>
<dbReference type="Gene3D" id="1.10.10.60">
    <property type="entry name" value="Homeodomain-like"/>
    <property type="match status" value="1"/>
</dbReference>
<dbReference type="EMBL" id="JPUA01000034">
    <property type="protein sequence ID" value="OWV28994.1"/>
    <property type="molecule type" value="Genomic_DNA"/>
</dbReference>
<keyword evidence="2" id="KW-0804">Transcription</keyword>
<reference evidence="4 5" key="1">
    <citation type="submission" date="2014-08" db="EMBL/GenBank/DDBJ databases">
        <title>Draft genome sequence of a novel L-asparaginase producing marine bacterium, Halomonas campaniensis.</title>
        <authorList>
            <person name="Sundarakrishnan B."/>
            <person name="Moushumi Priya A."/>
            <person name="Raman G."/>
            <person name="Sakthivel N."/>
            <person name="Park S."/>
            <person name="Jayachandran S."/>
        </authorList>
    </citation>
    <scope>NUCLEOTIDE SEQUENCE [LARGE SCALE GENOMIC DNA]</scope>
    <source>
        <strain evidence="4 5">SK03</strain>
    </source>
</reference>
<dbReference type="SMART" id="SM00342">
    <property type="entry name" value="HTH_ARAC"/>
    <property type="match status" value="1"/>
</dbReference>
<keyword evidence="5" id="KW-1185">Reference proteome</keyword>
<dbReference type="PROSITE" id="PS01124">
    <property type="entry name" value="HTH_ARAC_FAMILY_2"/>
    <property type="match status" value="1"/>
</dbReference>
<dbReference type="InterPro" id="IPR009057">
    <property type="entry name" value="Homeodomain-like_sf"/>
</dbReference>
<dbReference type="GO" id="GO:0003700">
    <property type="term" value="F:DNA-binding transcription factor activity"/>
    <property type="evidence" value="ECO:0007669"/>
    <property type="project" value="InterPro"/>
</dbReference>
<dbReference type="AlphaFoldDB" id="A0A246RXV9"/>
<evidence type="ECO:0000313" key="4">
    <source>
        <dbReference type="EMBL" id="OWV28994.1"/>
    </source>
</evidence>
<dbReference type="GO" id="GO:0043565">
    <property type="term" value="F:sequence-specific DNA binding"/>
    <property type="evidence" value="ECO:0007669"/>
    <property type="project" value="InterPro"/>
</dbReference>
<dbReference type="InterPro" id="IPR009594">
    <property type="entry name" value="Tscrpt_reg_HTH_AraC_N"/>
</dbReference>
<dbReference type="OrthoDB" id="34150at2"/>
<dbReference type="RefSeq" id="WP_088700996.1">
    <property type="nucleotide sequence ID" value="NZ_JPUA01000034.1"/>
</dbReference>
<keyword evidence="1" id="KW-0805">Transcription regulation</keyword>
<protein>
    <submittedName>
        <fullName evidence="4">AraC family transcriptional regulator</fullName>
    </submittedName>
</protein>
<name>A0A246RXV9_9GAMM</name>
<sequence>MTTILPEQIVQLSDNLSQQLISVARRWSPLEELQDTAIAEVQLVRADSATSYCSAVYEPCICFVIQGSKTVQLGDKEIVYSGPSYMASAIHLPVLGRIDHATPEQPYLAVKVSVDPQEVAGLILELGDKAPPEGHEAICSEIDCGLSSAPMDVRMQEALYRLLSLLDSPEDIKVLSPLARRELIYRALMGGLGPRMRRFAATDSQANRIARVIYTLKENFTQPLRIRELAATANMSESTLYHSFREVTRMSPLQFQKKLRLHEARRLMLAEGLEAATASYRVGYESPSHFSREYSRMFGAPPRADVSQLRGTRATVESA</sequence>
<dbReference type="SUPFAM" id="SSF46689">
    <property type="entry name" value="Homeodomain-like"/>
    <property type="match status" value="2"/>
</dbReference>
<comment type="caution">
    <text evidence="4">The sequence shown here is derived from an EMBL/GenBank/DDBJ whole genome shotgun (WGS) entry which is preliminary data.</text>
</comment>
<dbReference type="Pfam" id="PF06719">
    <property type="entry name" value="AraC_N"/>
    <property type="match status" value="1"/>
</dbReference>
<evidence type="ECO:0000256" key="1">
    <source>
        <dbReference type="ARBA" id="ARBA00023015"/>
    </source>
</evidence>
<feature type="domain" description="HTH araC/xylS-type" evidence="3">
    <location>
        <begin position="210"/>
        <end position="308"/>
    </location>
</feature>
<gene>
    <name evidence="4" type="ORF">JI62_15310</name>
</gene>
<dbReference type="Pfam" id="PF12833">
    <property type="entry name" value="HTH_18"/>
    <property type="match status" value="1"/>
</dbReference>
<proteinExistence type="predicted"/>
<evidence type="ECO:0000313" key="5">
    <source>
        <dbReference type="Proteomes" id="UP000197334"/>
    </source>
</evidence>
<organism evidence="4 5">
    <name type="scientific">Halomonas campaniensis</name>
    <dbReference type="NCBI Taxonomy" id="213554"/>
    <lineage>
        <taxon>Bacteria</taxon>
        <taxon>Pseudomonadati</taxon>
        <taxon>Pseudomonadota</taxon>
        <taxon>Gammaproteobacteria</taxon>
        <taxon>Oceanospirillales</taxon>
        <taxon>Halomonadaceae</taxon>
        <taxon>Halomonas</taxon>
    </lineage>
</organism>
<evidence type="ECO:0000259" key="3">
    <source>
        <dbReference type="PROSITE" id="PS01124"/>
    </source>
</evidence>
<dbReference type="PANTHER" id="PTHR43436:SF1">
    <property type="entry name" value="TRANSCRIPTIONAL REGULATORY PROTEIN"/>
    <property type="match status" value="1"/>
</dbReference>